<dbReference type="PRINTS" id="PR00681">
    <property type="entry name" value="RIBOSOMALS1"/>
</dbReference>
<dbReference type="SUPFAM" id="SSF50249">
    <property type="entry name" value="Nucleic acid-binding proteins"/>
    <property type="match status" value="1"/>
</dbReference>
<dbReference type="Proteomes" id="UP000257323">
    <property type="component" value="Unassembled WGS sequence"/>
</dbReference>
<dbReference type="InterPro" id="IPR020568">
    <property type="entry name" value="Ribosomal_Su5_D2-typ_SF"/>
</dbReference>
<dbReference type="CDD" id="cd11364">
    <property type="entry name" value="RNase_PH_PNPase_2"/>
    <property type="match status" value="1"/>
</dbReference>
<dbReference type="Pfam" id="PF03725">
    <property type="entry name" value="RNase_PH_C"/>
    <property type="match status" value="1"/>
</dbReference>
<dbReference type="PANTHER" id="PTHR11252:SF0">
    <property type="entry name" value="POLYRIBONUCLEOTIDE NUCLEOTIDYLTRANSFERASE 1, MITOCHONDRIAL"/>
    <property type="match status" value="1"/>
</dbReference>
<dbReference type="InterPro" id="IPR003029">
    <property type="entry name" value="S1_domain"/>
</dbReference>
<dbReference type="SUPFAM" id="SSF54211">
    <property type="entry name" value="Ribosomal protein S5 domain 2-like"/>
    <property type="match status" value="2"/>
</dbReference>
<evidence type="ECO:0000256" key="3">
    <source>
        <dbReference type="ARBA" id="ARBA00022679"/>
    </source>
</evidence>
<evidence type="ECO:0000256" key="5">
    <source>
        <dbReference type="ARBA" id="ARBA00022723"/>
    </source>
</evidence>
<keyword evidence="6 8" id="KW-0460">Magnesium</keyword>
<evidence type="ECO:0000313" key="12">
    <source>
        <dbReference type="Proteomes" id="UP000257323"/>
    </source>
</evidence>
<dbReference type="PROSITE" id="PS50126">
    <property type="entry name" value="S1"/>
    <property type="match status" value="1"/>
</dbReference>
<evidence type="ECO:0000256" key="8">
    <source>
        <dbReference type="HAMAP-Rule" id="MF_01595"/>
    </source>
</evidence>
<feature type="binding site" evidence="8">
    <location>
        <position position="489"/>
    </location>
    <ligand>
        <name>Mg(2+)</name>
        <dbReference type="ChEBI" id="CHEBI:18420"/>
    </ligand>
</feature>
<keyword evidence="5 8" id="KW-0479">Metal-binding</keyword>
<organism evidence="11 12">
    <name type="scientific">Candidatus Saccharicenans subterraneus</name>
    <dbReference type="NCBI Taxonomy" id="2508984"/>
    <lineage>
        <taxon>Bacteria</taxon>
        <taxon>Candidatus Aminicenantota</taxon>
        <taxon>Candidatus Aminicenantia</taxon>
        <taxon>Candidatus Aminicenantales</taxon>
        <taxon>Candidatus Saccharicenantaceae</taxon>
        <taxon>Candidatus Saccharicenans</taxon>
    </lineage>
</organism>
<dbReference type="NCBIfam" id="NF008805">
    <property type="entry name" value="PRK11824.1"/>
    <property type="match status" value="1"/>
</dbReference>
<accession>A0A3E2BJQ9</accession>
<dbReference type="EC" id="2.7.7.8" evidence="8"/>
<keyword evidence="4 8" id="KW-0548">Nucleotidyltransferase</keyword>
<evidence type="ECO:0000256" key="2">
    <source>
        <dbReference type="ARBA" id="ARBA00022490"/>
    </source>
</evidence>
<protein>
    <recommendedName>
        <fullName evidence="8">Polyribonucleotide nucleotidyltransferase</fullName>
        <ecNumber evidence="8">2.7.7.8</ecNumber>
    </recommendedName>
    <alternativeName>
        <fullName evidence="8">Polynucleotide phosphorylase</fullName>
        <shortName evidence="8">PNPase</shortName>
    </alternativeName>
</protein>
<dbReference type="SUPFAM" id="SSF54791">
    <property type="entry name" value="Eukaryotic type KH-domain (KH-domain type I)"/>
    <property type="match status" value="1"/>
</dbReference>
<dbReference type="EMBL" id="QUAH01000017">
    <property type="protein sequence ID" value="RFT14892.1"/>
    <property type="molecule type" value="Genomic_DNA"/>
</dbReference>
<dbReference type="InterPro" id="IPR015847">
    <property type="entry name" value="ExoRNase_PH_dom2"/>
</dbReference>
<keyword evidence="2 8" id="KW-0963">Cytoplasm</keyword>
<dbReference type="InterPro" id="IPR012162">
    <property type="entry name" value="PNPase"/>
</dbReference>
<proteinExistence type="inferred from homology"/>
<evidence type="ECO:0000256" key="9">
    <source>
        <dbReference type="SAM" id="MobiDB-lite"/>
    </source>
</evidence>
<sequence>MSNTINIEIGGRTLSIELGKVGKQADGSALVRYGDTIMLVTATCKKEVSGEKNFLPLIVDYRENTYAAGKIPGGFFKREGKPSEREILVARLIDRPIRPLFPEGYFQDTQVVALLLSADLENEPDTLGIIGASAALYFSEIPFTTPLGAVKVGLVDDQFIINPKASQLENSVLNMVVAGNEDGICMIEAGALEVEEEKVLEGLLLAQEEIKKIVQAQKELFNQLNIQKLPVQAKVPDPEKVRKIEEEIREELLQAIQIKQKKASEKAADEILNRLLAAIPKENTEEISQTKEIFYNLQKKLVRELILNEGRRADGRAFNELRPISIEVGLLPRTHGSALFTRGETQSLATVTLGTFEDVQRLDGLGEEAEKRFMLHYNFPPFCVGEVSFMRAPGRREIGHGALAEKGILPAIPDEETFPYTIRIVSDILESNGSSSMATVCGGVLALMDAGVPLKMVVAGIATGLVKEGDRYAILTDIAGLEDHYGDMDFKVTGSEKGITAIQLDLKLPYLTPQILREALWQSREARLQVLEKMKAVLPEPRPELSPYAPRIIILFINPEKVADVIGPAGKMIKKIVAQTNAKIDIEETGKVTIASSDMESAEKAKQMIREITAEVELGQVYTGKVVRLEEYGAFVEILPNIVGLLHISEVAPYRVRSIKDEISLGQTLTVKVIDIDEENNRIRLSKKALEETSPRRPGEGGERRSHGHSHDRRPHGFSHSRPRGDRNRF</sequence>
<dbReference type="Gene3D" id="3.30.1370.10">
    <property type="entry name" value="K Homology domain, type 1"/>
    <property type="match status" value="1"/>
</dbReference>
<dbReference type="Pfam" id="PF00013">
    <property type="entry name" value="KH_1"/>
    <property type="match status" value="1"/>
</dbReference>
<dbReference type="SMART" id="SM00322">
    <property type="entry name" value="KH"/>
    <property type="match status" value="1"/>
</dbReference>
<dbReference type="Pfam" id="PF01138">
    <property type="entry name" value="RNase_PH"/>
    <property type="match status" value="2"/>
</dbReference>
<comment type="function">
    <text evidence="8">Involved in mRNA degradation. Catalyzes the phosphorolysis of single-stranded polyribonucleotides processively in the 3'- to 5'-direction.</text>
</comment>
<keyword evidence="3 8" id="KW-0808">Transferase</keyword>
<dbReference type="PIRSF" id="PIRSF005499">
    <property type="entry name" value="PNPase"/>
    <property type="match status" value="1"/>
</dbReference>
<dbReference type="InterPro" id="IPR035104">
    <property type="entry name" value="Ribosomal_protein_S1-like"/>
</dbReference>
<dbReference type="CDD" id="cd02393">
    <property type="entry name" value="KH-I_PNPase"/>
    <property type="match status" value="1"/>
</dbReference>
<dbReference type="GO" id="GO:0000287">
    <property type="term" value="F:magnesium ion binding"/>
    <property type="evidence" value="ECO:0007669"/>
    <property type="project" value="UniProtKB-UniRule"/>
</dbReference>
<dbReference type="AlphaFoldDB" id="A0A3E2BJQ9"/>
<dbReference type="PROSITE" id="PS50084">
    <property type="entry name" value="KH_TYPE_1"/>
    <property type="match status" value="1"/>
</dbReference>
<dbReference type="InterPro" id="IPR036345">
    <property type="entry name" value="ExoRNase_PH_dom2_sf"/>
</dbReference>
<dbReference type="GO" id="GO:0004654">
    <property type="term" value="F:polyribonucleotide nucleotidyltransferase activity"/>
    <property type="evidence" value="ECO:0007669"/>
    <property type="project" value="UniProtKB-UniRule"/>
</dbReference>
<feature type="compositionally biased region" description="Basic and acidic residues" evidence="9">
    <location>
        <begin position="688"/>
        <end position="705"/>
    </location>
</feature>
<comment type="subcellular location">
    <subcellularLocation>
        <location evidence="8">Cytoplasm</location>
    </subcellularLocation>
</comment>
<evidence type="ECO:0000256" key="4">
    <source>
        <dbReference type="ARBA" id="ARBA00022695"/>
    </source>
</evidence>
<feature type="region of interest" description="Disordered" evidence="9">
    <location>
        <begin position="686"/>
        <end position="730"/>
    </location>
</feature>
<comment type="cofactor">
    <cofactor evidence="8">
        <name>Mg(2+)</name>
        <dbReference type="ChEBI" id="CHEBI:18420"/>
    </cofactor>
</comment>
<dbReference type="SUPFAM" id="SSF55666">
    <property type="entry name" value="Ribonuclease PH domain 2-like"/>
    <property type="match status" value="2"/>
</dbReference>
<dbReference type="GO" id="GO:0005829">
    <property type="term" value="C:cytosol"/>
    <property type="evidence" value="ECO:0007669"/>
    <property type="project" value="UniProtKB-ARBA"/>
</dbReference>
<comment type="similarity">
    <text evidence="1 8">Belongs to the polyribonucleotide nucleotidyltransferase family.</text>
</comment>
<reference evidence="11 12" key="1">
    <citation type="submission" date="2018-08" db="EMBL/GenBank/DDBJ databases">
        <title>Genome analysis of the thermophilic bacterium of the candidate phylum Aminicenantes from deep subsurface aquifer revealed its physiology and ecological role.</title>
        <authorList>
            <person name="Kadnikov V.V."/>
            <person name="Mardanov A.V."/>
            <person name="Beletsky A.V."/>
            <person name="Karnachuk O.V."/>
            <person name="Ravin N.V."/>
        </authorList>
    </citation>
    <scope>NUCLEOTIDE SEQUENCE [LARGE SCALE GENOMIC DNA]</scope>
    <source>
        <strain evidence="11">BY38</strain>
    </source>
</reference>
<dbReference type="GO" id="GO:0000175">
    <property type="term" value="F:3'-5'-RNA exonuclease activity"/>
    <property type="evidence" value="ECO:0007669"/>
    <property type="project" value="TreeGrafter"/>
</dbReference>
<dbReference type="GO" id="GO:0006396">
    <property type="term" value="P:RNA processing"/>
    <property type="evidence" value="ECO:0007669"/>
    <property type="project" value="InterPro"/>
</dbReference>
<evidence type="ECO:0000256" key="7">
    <source>
        <dbReference type="ARBA" id="ARBA00022884"/>
    </source>
</evidence>
<evidence type="ECO:0000259" key="10">
    <source>
        <dbReference type="PROSITE" id="PS50126"/>
    </source>
</evidence>
<feature type="compositionally biased region" description="Basic residues" evidence="9">
    <location>
        <begin position="706"/>
        <end position="722"/>
    </location>
</feature>
<name>A0A3E2BJQ9_9BACT</name>
<dbReference type="InterPro" id="IPR004088">
    <property type="entry name" value="KH_dom_type_1"/>
</dbReference>
<evidence type="ECO:0000256" key="6">
    <source>
        <dbReference type="ARBA" id="ARBA00022842"/>
    </source>
</evidence>
<dbReference type="Gene3D" id="2.40.50.140">
    <property type="entry name" value="Nucleic acid-binding proteins"/>
    <property type="match status" value="1"/>
</dbReference>
<dbReference type="NCBIfam" id="TIGR03591">
    <property type="entry name" value="polynuc_phos"/>
    <property type="match status" value="1"/>
</dbReference>
<evidence type="ECO:0000313" key="11">
    <source>
        <dbReference type="EMBL" id="RFT14892.1"/>
    </source>
</evidence>
<dbReference type="InterPro" id="IPR004087">
    <property type="entry name" value="KH_dom"/>
</dbReference>
<dbReference type="InterPro" id="IPR036612">
    <property type="entry name" value="KH_dom_type_1_sf"/>
</dbReference>
<dbReference type="InterPro" id="IPR001247">
    <property type="entry name" value="ExoRNase_PH_dom1"/>
</dbReference>
<dbReference type="FunFam" id="2.40.50.140:FF:000189">
    <property type="entry name" value="Polyribonucleotide nucleotidyltransferase, putative"/>
    <property type="match status" value="1"/>
</dbReference>
<dbReference type="Pfam" id="PF03726">
    <property type="entry name" value="PNPase"/>
    <property type="match status" value="1"/>
</dbReference>
<dbReference type="Pfam" id="PF00575">
    <property type="entry name" value="S1"/>
    <property type="match status" value="1"/>
</dbReference>
<dbReference type="FunFam" id="3.30.1370.10:FF:000001">
    <property type="entry name" value="Polyribonucleotide nucleotidyltransferase"/>
    <property type="match status" value="1"/>
</dbReference>
<dbReference type="Gene3D" id="3.30.230.70">
    <property type="entry name" value="GHMP Kinase, N-terminal domain"/>
    <property type="match status" value="2"/>
</dbReference>
<evidence type="ECO:0000256" key="1">
    <source>
        <dbReference type="ARBA" id="ARBA00007404"/>
    </source>
</evidence>
<gene>
    <name evidence="8" type="primary">pnp</name>
    <name evidence="11" type="ORF">OP8BY_1490</name>
</gene>
<dbReference type="GO" id="GO:0003723">
    <property type="term" value="F:RNA binding"/>
    <property type="evidence" value="ECO:0007669"/>
    <property type="project" value="UniProtKB-UniRule"/>
</dbReference>
<keyword evidence="7 8" id="KW-0694">RNA-binding</keyword>
<dbReference type="FunFam" id="3.30.230.70:FF:000001">
    <property type="entry name" value="Polyribonucleotide nucleotidyltransferase"/>
    <property type="match status" value="1"/>
</dbReference>
<dbReference type="PANTHER" id="PTHR11252">
    <property type="entry name" value="POLYRIBONUCLEOTIDE NUCLEOTIDYLTRANSFERASE"/>
    <property type="match status" value="1"/>
</dbReference>
<comment type="catalytic activity">
    <reaction evidence="8">
        <text>RNA(n+1) + phosphate = RNA(n) + a ribonucleoside 5'-diphosphate</text>
        <dbReference type="Rhea" id="RHEA:22096"/>
        <dbReference type="Rhea" id="RHEA-COMP:14527"/>
        <dbReference type="Rhea" id="RHEA-COMP:17342"/>
        <dbReference type="ChEBI" id="CHEBI:43474"/>
        <dbReference type="ChEBI" id="CHEBI:57930"/>
        <dbReference type="ChEBI" id="CHEBI:140395"/>
        <dbReference type="EC" id="2.7.7.8"/>
    </reaction>
</comment>
<dbReference type="FunFam" id="3.30.230.70:FF:000002">
    <property type="entry name" value="Polyribonucleotide nucleotidyltransferase"/>
    <property type="match status" value="1"/>
</dbReference>
<comment type="caution">
    <text evidence="11">The sequence shown here is derived from an EMBL/GenBank/DDBJ whole genome shotgun (WGS) entry which is preliminary data.</text>
</comment>
<dbReference type="GO" id="GO:0006402">
    <property type="term" value="P:mRNA catabolic process"/>
    <property type="evidence" value="ECO:0007669"/>
    <property type="project" value="UniProtKB-UniRule"/>
</dbReference>
<dbReference type="CDD" id="cd11363">
    <property type="entry name" value="RNase_PH_PNPase_1"/>
    <property type="match status" value="1"/>
</dbReference>
<dbReference type="InterPro" id="IPR027408">
    <property type="entry name" value="PNPase/RNase_PH_dom_sf"/>
</dbReference>
<feature type="domain" description="S1 motif" evidence="10">
    <location>
        <begin position="619"/>
        <end position="688"/>
    </location>
</feature>
<feature type="binding site" evidence="8">
    <location>
        <position position="483"/>
    </location>
    <ligand>
        <name>Mg(2+)</name>
        <dbReference type="ChEBI" id="CHEBI:18420"/>
    </ligand>
</feature>
<dbReference type="SMART" id="SM00316">
    <property type="entry name" value="S1"/>
    <property type="match status" value="1"/>
</dbReference>
<dbReference type="HAMAP" id="MF_01595">
    <property type="entry name" value="PNPase"/>
    <property type="match status" value="1"/>
</dbReference>
<dbReference type="InterPro" id="IPR012340">
    <property type="entry name" value="NA-bd_OB-fold"/>
</dbReference>
<dbReference type="InterPro" id="IPR015848">
    <property type="entry name" value="PNPase_PH_RNA-bd_bac/org-type"/>
</dbReference>